<dbReference type="AlphaFoldDB" id="A0A0F9AU29"/>
<evidence type="ECO:0000313" key="1">
    <source>
        <dbReference type="EMBL" id="KKK75706.1"/>
    </source>
</evidence>
<comment type="caution">
    <text evidence="1">The sequence shown here is derived from an EMBL/GenBank/DDBJ whole genome shotgun (WGS) entry which is preliminary data.</text>
</comment>
<organism evidence="1">
    <name type="scientific">marine sediment metagenome</name>
    <dbReference type="NCBI Taxonomy" id="412755"/>
    <lineage>
        <taxon>unclassified sequences</taxon>
        <taxon>metagenomes</taxon>
        <taxon>ecological metagenomes</taxon>
    </lineage>
</organism>
<sequence length="55" mass="6453">MHVELKGKRGEGKKALMRVLKQLSPYELRFVADDKYKKEFKEITIVDLEEPQTGM</sequence>
<proteinExistence type="predicted"/>
<gene>
    <name evidence="1" type="ORF">LCGC14_2871040</name>
</gene>
<protein>
    <submittedName>
        <fullName evidence="1">Uncharacterized protein</fullName>
    </submittedName>
</protein>
<accession>A0A0F9AU29</accession>
<reference evidence="1" key="1">
    <citation type="journal article" date="2015" name="Nature">
        <title>Complex archaea that bridge the gap between prokaryotes and eukaryotes.</title>
        <authorList>
            <person name="Spang A."/>
            <person name="Saw J.H."/>
            <person name="Jorgensen S.L."/>
            <person name="Zaremba-Niedzwiedzka K."/>
            <person name="Martijn J."/>
            <person name="Lind A.E."/>
            <person name="van Eijk R."/>
            <person name="Schleper C."/>
            <person name="Guy L."/>
            <person name="Ettema T.J."/>
        </authorList>
    </citation>
    <scope>NUCLEOTIDE SEQUENCE</scope>
</reference>
<dbReference type="EMBL" id="LAZR01055740">
    <property type="protein sequence ID" value="KKK75706.1"/>
    <property type="molecule type" value="Genomic_DNA"/>
</dbReference>
<name>A0A0F9AU29_9ZZZZ</name>